<proteinExistence type="predicted"/>
<protein>
    <submittedName>
        <fullName evidence="1">Uncharacterized protein</fullName>
    </submittedName>
</protein>
<evidence type="ECO:0000313" key="1">
    <source>
        <dbReference type="EMBL" id="MFC5653610.1"/>
    </source>
</evidence>
<sequence length="184" mass="20560">MSARSNDVKQFYNLDNVTFGGDSSEQLIAYVSPLPIGFKGKAEGSVIVFIDLVFAPATDKQRALLAYLAKLYKAGLIQKDFATATEDQFNQNRQNGKDVIDFQWVSQIINLEKQDAKADWNYSSYFVEDPASGKKPVMFKGPDFALFSSIFSSKLEKEPNVDGQGRYEIVCFQEKPVHGILAHS</sequence>
<name>A0ABW0W5Y4_9BACL</name>
<accession>A0ABW0W5Y4</accession>
<dbReference type="RefSeq" id="WP_379192343.1">
    <property type="nucleotide sequence ID" value="NZ_JBHSOW010000130.1"/>
</dbReference>
<evidence type="ECO:0000313" key="2">
    <source>
        <dbReference type="Proteomes" id="UP001596047"/>
    </source>
</evidence>
<dbReference type="Proteomes" id="UP001596047">
    <property type="component" value="Unassembled WGS sequence"/>
</dbReference>
<organism evidence="1 2">
    <name type="scientific">Paenibacillus solisilvae</name>
    <dbReference type="NCBI Taxonomy" id="2486751"/>
    <lineage>
        <taxon>Bacteria</taxon>
        <taxon>Bacillati</taxon>
        <taxon>Bacillota</taxon>
        <taxon>Bacilli</taxon>
        <taxon>Bacillales</taxon>
        <taxon>Paenibacillaceae</taxon>
        <taxon>Paenibacillus</taxon>
    </lineage>
</organism>
<dbReference type="SUPFAM" id="SSF53850">
    <property type="entry name" value="Periplasmic binding protein-like II"/>
    <property type="match status" value="1"/>
</dbReference>
<dbReference type="Gene3D" id="3.40.190.10">
    <property type="entry name" value="Periplasmic binding protein-like II"/>
    <property type="match status" value="1"/>
</dbReference>
<keyword evidence="2" id="KW-1185">Reference proteome</keyword>
<reference evidence="2" key="1">
    <citation type="journal article" date="2019" name="Int. J. Syst. Evol. Microbiol.">
        <title>The Global Catalogue of Microorganisms (GCM) 10K type strain sequencing project: providing services to taxonomists for standard genome sequencing and annotation.</title>
        <authorList>
            <consortium name="The Broad Institute Genomics Platform"/>
            <consortium name="The Broad Institute Genome Sequencing Center for Infectious Disease"/>
            <person name="Wu L."/>
            <person name="Ma J."/>
        </authorList>
    </citation>
    <scope>NUCLEOTIDE SEQUENCE [LARGE SCALE GENOMIC DNA]</scope>
    <source>
        <strain evidence="2">CGMCC 1.3240</strain>
    </source>
</reference>
<comment type="caution">
    <text evidence="1">The sequence shown here is derived from an EMBL/GenBank/DDBJ whole genome shotgun (WGS) entry which is preliminary data.</text>
</comment>
<dbReference type="EMBL" id="JBHSOW010000130">
    <property type="protein sequence ID" value="MFC5653610.1"/>
    <property type="molecule type" value="Genomic_DNA"/>
</dbReference>
<gene>
    <name evidence="1" type="ORF">ACFPYJ_31720</name>
</gene>